<protein>
    <submittedName>
        <fullName evidence="1">Uncharacterized protein</fullName>
    </submittedName>
</protein>
<dbReference type="AlphaFoldDB" id="A0A2W5DT94"/>
<dbReference type="EMBL" id="QFOD01000005">
    <property type="protein sequence ID" value="PZP33938.1"/>
    <property type="molecule type" value="Genomic_DNA"/>
</dbReference>
<name>A0A2W5DT94_9BURK</name>
<evidence type="ECO:0000313" key="2">
    <source>
        <dbReference type="Proteomes" id="UP000249633"/>
    </source>
</evidence>
<accession>A0A2W5DT94</accession>
<gene>
    <name evidence="1" type="ORF">DI603_07625</name>
</gene>
<reference evidence="1 2" key="1">
    <citation type="submission" date="2017-08" db="EMBL/GenBank/DDBJ databases">
        <title>Infants hospitalized years apart are colonized by the same room-sourced microbial strains.</title>
        <authorList>
            <person name="Brooks B."/>
            <person name="Olm M.R."/>
            <person name="Firek B.A."/>
            <person name="Baker R."/>
            <person name="Thomas B.C."/>
            <person name="Morowitz M.J."/>
            <person name="Banfield J.F."/>
        </authorList>
    </citation>
    <scope>NUCLEOTIDE SEQUENCE [LARGE SCALE GENOMIC DNA]</scope>
    <source>
        <strain evidence="1">S2_012_000_R2_81</strain>
    </source>
</reference>
<organism evidence="1 2">
    <name type="scientific">Roseateles depolymerans</name>
    <dbReference type="NCBI Taxonomy" id="76731"/>
    <lineage>
        <taxon>Bacteria</taxon>
        <taxon>Pseudomonadati</taxon>
        <taxon>Pseudomonadota</taxon>
        <taxon>Betaproteobacteria</taxon>
        <taxon>Burkholderiales</taxon>
        <taxon>Sphaerotilaceae</taxon>
        <taxon>Roseateles</taxon>
    </lineage>
</organism>
<evidence type="ECO:0000313" key="1">
    <source>
        <dbReference type="EMBL" id="PZP33938.1"/>
    </source>
</evidence>
<proteinExistence type="predicted"/>
<dbReference type="Proteomes" id="UP000249633">
    <property type="component" value="Unassembled WGS sequence"/>
</dbReference>
<comment type="caution">
    <text evidence="1">The sequence shown here is derived from an EMBL/GenBank/DDBJ whole genome shotgun (WGS) entry which is preliminary data.</text>
</comment>
<sequence>MSPSRQPPTPSDDAPEDDLQWFELMAGRAVDEVRPGTRTEAAWLRAALLSYAPQPLPGAMPDPAERVQRLLDRAQRAGVLPPPKLARQRHGTVWQRLWRQLWQPWAGAGLGLAMSGLLAVVLWPHGGPEPADPLTGSAERGPAVQRLQDADPMARRQALLQALRGAGLDAQPYEQLGRPGVDLALPVPLSAAQARALQAQGLRPPGGPSLRIEILPLSGGAASGSAP</sequence>